<organism evidence="1 2">
    <name type="scientific">Dysosmobacter acutus</name>
    <dbReference type="NCBI Taxonomy" id="2841504"/>
    <lineage>
        <taxon>Bacteria</taxon>
        <taxon>Bacillati</taxon>
        <taxon>Bacillota</taxon>
        <taxon>Clostridia</taxon>
        <taxon>Eubacteriales</taxon>
        <taxon>Oscillospiraceae</taxon>
        <taxon>Dysosmobacter</taxon>
    </lineage>
</organism>
<keyword evidence="2" id="KW-1185">Reference proteome</keyword>
<dbReference type="EMBL" id="JAHLQN010000001">
    <property type="protein sequence ID" value="MBU5627736.1"/>
    <property type="molecule type" value="Genomic_DNA"/>
</dbReference>
<protein>
    <submittedName>
        <fullName evidence="1">ERF family protein</fullName>
    </submittedName>
</protein>
<proteinExistence type="predicted"/>
<evidence type="ECO:0000313" key="1">
    <source>
        <dbReference type="EMBL" id="MBU5627736.1"/>
    </source>
</evidence>
<dbReference type="RefSeq" id="WP_216633074.1">
    <property type="nucleotide sequence ID" value="NZ_JAHLQN010000001.1"/>
</dbReference>
<reference evidence="1 2" key="1">
    <citation type="submission" date="2021-06" db="EMBL/GenBank/DDBJ databases">
        <authorList>
            <person name="Sun Q."/>
            <person name="Li D."/>
        </authorList>
    </citation>
    <scope>NUCLEOTIDE SEQUENCE [LARGE SCALE GENOMIC DNA]</scope>
    <source>
        <strain evidence="1 2">MSJ-2</strain>
    </source>
</reference>
<dbReference type="InterPro" id="IPR007499">
    <property type="entry name" value="ERF_bacteria_virus"/>
</dbReference>
<evidence type="ECO:0000313" key="2">
    <source>
        <dbReference type="Proteomes" id="UP000787672"/>
    </source>
</evidence>
<accession>A0ABS6FBV0</accession>
<comment type="caution">
    <text evidence="1">The sequence shown here is derived from an EMBL/GenBank/DDBJ whole genome shotgun (WGS) entry which is preliminary data.</text>
</comment>
<dbReference type="Pfam" id="PF04404">
    <property type="entry name" value="ERF"/>
    <property type="match status" value="1"/>
</dbReference>
<dbReference type="Proteomes" id="UP000787672">
    <property type="component" value="Unassembled WGS sequence"/>
</dbReference>
<name>A0ABS6FBV0_9FIRM</name>
<sequence>MKRVSAVQAELKAPKGQTNKFGGYRYRSCEDILEAVKPLLKKYGLVLTISDEMIQLDARYYIRATAALRDTESEAEMTNSAYAREAESKKGMDESQITGTASSYARKYALNGLFCIDDTRDADTNSYTEVQQKAQAQHEILCERCGSFLYPVTKRNGETWEVEDMEKYSKRHFGACLCADCMKTAQKEQNNAG</sequence>
<gene>
    <name evidence="1" type="ORF">KQI82_12530</name>
</gene>